<dbReference type="Proteomes" id="UP001642360">
    <property type="component" value="Unassembled WGS sequence"/>
</dbReference>
<dbReference type="PROSITE" id="PS50191">
    <property type="entry name" value="CRAL_TRIO"/>
    <property type="match status" value="1"/>
</dbReference>
<keyword evidence="1" id="KW-1133">Transmembrane helix</keyword>
<evidence type="ECO:0000313" key="3">
    <source>
        <dbReference type="EMBL" id="CAK9188311.1"/>
    </source>
</evidence>
<reference evidence="3 4" key="1">
    <citation type="submission" date="2024-02" db="EMBL/GenBank/DDBJ databases">
        <authorList>
            <person name="Vignale AGUSTIN F."/>
            <person name="Sosa J E."/>
            <person name="Modenutti C."/>
        </authorList>
    </citation>
    <scope>NUCLEOTIDE SEQUENCE [LARGE SCALE GENOMIC DNA]</scope>
</reference>
<keyword evidence="1" id="KW-0812">Transmembrane</keyword>
<keyword evidence="4" id="KW-1185">Reference proteome</keyword>
<evidence type="ECO:0000313" key="4">
    <source>
        <dbReference type="Proteomes" id="UP001642360"/>
    </source>
</evidence>
<dbReference type="PANTHER" id="PTHR47041:SF2">
    <property type="entry name" value="SEC14 CYTOSOLIC FACTOR FAMILY PROTEIN _ PHOSPHOGLYCERIDE TRANSFER FAMILY PROTEIN"/>
    <property type="match status" value="1"/>
</dbReference>
<protein>
    <recommendedName>
        <fullName evidence="2">CRAL-TRIO domain-containing protein</fullName>
    </recommendedName>
</protein>
<evidence type="ECO:0000256" key="1">
    <source>
        <dbReference type="SAM" id="Phobius"/>
    </source>
</evidence>
<dbReference type="InterPro" id="IPR036865">
    <property type="entry name" value="CRAL-TRIO_dom_sf"/>
</dbReference>
<organism evidence="3 4">
    <name type="scientific">Ilex paraguariensis</name>
    <name type="common">yerba mate</name>
    <dbReference type="NCBI Taxonomy" id="185542"/>
    <lineage>
        <taxon>Eukaryota</taxon>
        <taxon>Viridiplantae</taxon>
        <taxon>Streptophyta</taxon>
        <taxon>Embryophyta</taxon>
        <taxon>Tracheophyta</taxon>
        <taxon>Spermatophyta</taxon>
        <taxon>Magnoliopsida</taxon>
        <taxon>eudicotyledons</taxon>
        <taxon>Gunneridae</taxon>
        <taxon>Pentapetalae</taxon>
        <taxon>asterids</taxon>
        <taxon>campanulids</taxon>
        <taxon>Aquifoliales</taxon>
        <taxon>Aquifoliaceae</taxon>
        <taxon>Ilex</taxon>
    </lineage>
</organism>
<evidence type="ECO:0000259" key="2">
    <source>
        <dbReference type="PROSITE" id="PS50191"/>
    </source>
</evidence>
<keyword evidence="1" id="KW-0472">Membrane</keyword>
<accession>A0ABC8V4M5</accession>
<name>A0ABC8V4M5_9AQUA</name>
<dbReference type="Pfam" id="PF00650">
    <property type="entry name" value="CRAL_TRIO"/>
    <property type="match status" value="1"/>
</dbReference>
<dbReference type="CDD" id="cd00170">
    <property type="entry name" value="SEC14"/>
    <property type="match status" value="1"/>
</dbReference>
<dbReference type="PANTHER" id="PTHR47041">
    <property type="entry name" value="SEC14 CYTOSOLIC FACTOR FAMILY PROTEIN / PHOSPHOGLYCERIDE TRANSFER FAMILY PROTEIN"/>
    <property type="match status" value="1"/>
</dbReference>
<dbReference type="InterPro" id="IPR001251">
    <property type="entry name" value="CRAL-TRIO_dom"/>
</dbReference>
<sequence>MGDSFQTPGLIRNYESTSSRKRLIASAAKSLSPITSKQIASIKHGRFGRGTAAQVALFLLKIAALEMVRRFSRARCPFLWSGLQVLQVLCYSPLKWIQRWKPLKVLVKGMKVLSRPLLVLSITTAFSDQSGSCNVTSDGTEDSIGLNDSPAVPESHAEFPSVQSTLDTRTCDEAQQNLSSPNWLLRLHAELGKQGISLPERINEDELHRFYNAANGDFPCMLSSVKKTIRWRETYRILSRKELKMWSSMVFWHGVDLSHRPCLIVRLGLACISLPSNERPRFVQAVVSQVEHGILHLVDSENPQITVLVDCERLSPLRLPMQMVRTCSVLLQDHFPNRLGSLFVIRLPPVVRIMAQTFIQVLKPVTRQKVKVEGEMYQNVLSEYLQTLPSYLGGECTCMTCGNLNMGNMQQPCINGETNEGEANADFSSGEDLLSLHPSSQTDMHMNNNCDQVLRSAMVGILIFSVLIAFFAGFFDPETRPVLPPLR</sequence>
<feature type="transmembrane region" description="Helical" evidence="1">
    <location>
        <begin position="453"/>
        <end position="475"/>
    </location>
</feature>
<dbReference type="Gene3D" id="3.40.525.10">
    <property type="entry name" value="CRAL-TRIO lipid binding domain"/>
    <property type="match status" value="1"/>
</dbReference>
<dbReference type="EMBL" id="CAUOFW020010390">
    <property type="protein sequence ID" value="CAK9188311.1"/>
    <property type="molecule type" value="Genomic_DNA"/>
</dbReference>
<comment type="caution">
    <text evidence="3">The sequence shown here is derived from an EMBL/GenBank/DDBJ whole genome shotgun (WGS) entry which is preliminary data.</text>
</comment>
<dbReference type="SUPFAM" id="SSF52087">
    <property type="entry name" value="CRAL/TRIO domain"/>
    <property type="match status" value="1"/>
</dbReference>
<gene>
    <name evidence="3" type="ORF">ILEXP_LOCUS58972</name>
</gene>
<feature type="domain" description="CRAL-TRIO" evidence="2">
    <location>
        <begin position="240"/>
        <end position="400"/>
    </location>
</feature>
<dbReference type="SMART" id="SM00516">
    <property type="entry name" value="SEC14"/>
    <property type="match status" value="1"/>
</dbReference>
<dbReference type="AlphaFoldDB" id="A0ABC8V4M5"/>
<proteinExistence type="predicted"/>